<evidence type="ECO:0000256" key="2">
    <source>
        <dbReference type="SAM" id="MobiDB-lite"/>
    </source>
</evidence>
<name>A0ABQ8GJZ5_9PEZI</name>
<keyword evidence="5" id="KW-1185">Reference proteome</keyword>
<dbReference type="CDD" id="cd07650">
    <property type="entry name" value="F-BAR_Syp1p_like"/>
    <property type="match status" value="1"/>
</dbReference>
<evidence type="ECO:0000313" key="5">
    <source>
        <dbReference type="Proteomes" id="UP000774617"/>
    </source>
</evidence>
<dbReference type="InterPro" id="IPR027267">
    <property type="entry name" value="AH/BAR_dom_sf"/>
</dbReference>
<dbReference type="Pfam" id="PF10291">
    <property type="entry name" value="muHD"/>
    <property type="match status" value="1"/>
</dbReference>
<feature type="compositionally biased region" description="Low complexity" evidence="2">
    <location>
        <begin position="370"/>
        <end position="381"/>
    </location>
</feature>
<dbReference type="SMART" id="SM00055">
    <property type="entry name" value="FCH"/>
    <property type="match status" value="1"/>
</dbReference>
<keyword evidence="1" id="KW-0254">Endocytosis</keyword>
<evidence type="ECO:0000313" key="4">
    <source>
        <dbReference type="EMBL" id="KAH7058734.1"/>
    </source>
</evidence>
<dbReference type="InterPro" id="IPR049609">
    <property type="entry name" value="Syp1-like_MHD"/>
</dbReference>
<accession>A0ABQ8GJZ5</accession>
<feature type="compositionally biased region" description="Polar residues" evidence="2">
    <location>
        <begin position="413"/>
        <end position="434"/>
    </location>
</feature>
<reference evidence="4 5" key="1">
    <citation type="journal article" date="2021" name="Nat. Commun.">
        <title>Genetic determinants of endophytism in the Arabidopsis root mycobiome.</title>
        <authorList>
            <person name="Mesny F."/>
            <person name="Miyauchi S."/>
            <person name="Thiergart T."/>
            <person name="Pickel B."/>
            <person name="Atanasova L."/>
            <person name="Karlsson M."/>
            <person name="Huettel B."/>
            <person name="Barry K.W."/>
            <person name="Haridas S."/>
            <person name="Chen C."/>
            <person name="Bauer D."/>
            <person name="Andreopoulos W."/>
            <person name="Pangilinan J."/>
            <person name="LaButti K."/>
            <person name="Riley R."/>
            <person name="Lipzen A."/>
            <person name="Clum A."/>
            <person name="Drula E."/>
            <person name="Henrissat B."/>
            <person name="Kohler A."/>
            <person name="Grigoriev I.V."/>
            <person name="Martin F.M."/>
            <person name="Hacquard S."/>
        </authorList>
    </citation>
    <scope>NUCLEOTIDE SEQUENCE [LARGE SCALE GENOMIC DNA]</scope>
    <source>
        <strain evidence="4 5">MPI-SDFR-AT-0080</strain>
    </source>
</reference>
<dbReference type="CDD" id="cd09264">
    <property type="entry name" value="AP_Syp1_MHD"/>
    <property type="match status" value="1"/>
</dbReference>
<dbReference type="Proteomes" id="UP000774617">
    <property type="component" value="Unassembled WGS sequence"/>
</dbReference>
<dbReference type="Gene3D" id="1.20.1270.60">
    <property type="entry name" value="Arfaptin homology (AH) domain/BAR domain"/>
    <property type="match status" value="1"/>
</dbReference>
<feature type="region of interest" description="Disordered" evidence="2">
    <location>
        <begin position="238"/>
        <end position="453"/>
    </location>
</feature>
<dbReference type="Pfam" id="PF00611">
    <property type="entry name" value="FCH"/>
    <property type="match status" value="1"/>
</dbReference>
<feature type="compositionally biased region" description="Low complexity" evidence="2">
    <location>
        <begin position="252"/>
        <end position="261"/>
    </location>
</feature>
<dbReference type="PROSITE" id="PS51072">
    <property type="entry name" value="MHD"/>
    <property type="match status" value="1"/>
</dbReference>
<evidence type="ECO:0000256" key="1">
    <source>
        <dbReference type="ARBA" id="ARBA00022583"/>
    </source>
</evidence>
<feature type="region of interest" description="Disordered" evidence="2">
    <location>
        <begin position="506"/>
        <end position="634"/>
    </location>
</feature>
<feature type="compositionally biased region" description="Pro residues" evidence="2">
    <location>
        <begin position="576"/>
        <end position="585"/>
    </location>
</feature>
<dbReference type="InterPro" id="IPR018808">
    <property type="entry name" value="Muniscin_C"/>
</dbReference>
<feature type="compositionally biased region" description="Pro residues" evidence="2">
    <location>
        <begin position="538"/>
        <end position="552"/>
    </location>
</feature>
<sequence length="910" mass="97697">MELSRKDYPQMLESLQPTQAVAVLNERVKHISKVNADIADFLQERRRLEDAYAQGLRKLASRQLPDGGADLGVFALPWQRIIGATESLAESHHSLSQKLEADVERPLRDFDKSNREMQAMSTISGNMAHMAKEIETAQKRADKLKDKGAKAPAGKVATASTDVENANQQWSSQAPFVFEQLQAVDESRINHLRDALTQFQTLELDTIDRTRAPAEQCLSVILDVQTADEIKTFSLKTTSGKPKLETQRGRNQAQASSSQPPTMQPPPTPDDGSSQRSGSGGSPVVPAEPRLRPAVQEQKHGGLHGLKRLGTVLGRRKSTAPYARTSSPDRKSSTPNLGAAFSSFGSRGNKSRDADHRPSSPSRLAESQLPSSPEASESIASPDRRPSASADRTNGISPVPEDEGPKDPEMMDGSQSSGIPQLQEPLQPTTSSGLSPEPQKDAEGFSVPATSATSDLFSQAEAEAAAFCHSENIPPQFKVDIRNAPIQEEDSGEAESAIANVANTLRMQAAPTKRSNTTRGRRDVRNTVFIPSSSSGPDMPPFAEPTNAPPLPNTTSPSASPPPSASPIPSAASPQIPVPASPPAVRPQSPLRPASHRLNLGDDHAASDTQSIRSARSLSSSYSHTVRHPDLHEPGLNSSIVETVSAWFEQGNVTRAVVIGELALAYNPTDLSAPFGNETIRLENFPVLEKVAPNPTFVDQVPDKAGDYSINLSSITRTQVAFKYQVHLDETNIASFAPIALTPAWKVEPTQTSVILNYSLNPAFRLAPGLSSVTLSNVVLVIHLDPAGSKSSHCQSKPVGTFSRDKSLIYWRLGDVTVGADQQNQPLRARFYTETEAKPGNVEARWEITGTHASGHGSGLGISQMFQAADSADTEADPFADESAPPSSPAITWKDVPTVKKISSGTYTAV</sequence>
<evidence type="ECO:0000259" key="3">
    <source>
        <dbReference type="PROSITE" id="PS51072"/>
    </source>
</evidence>
<feature type="domain" description="MHD" evidence="3">
    <location>
        <begin position="633"/>
        <end position="892"/>
    </location>
</feature>
<dbReference type="SUPFAM" id="SSF103657">
    <property type="entry name" value="BAR/IMD domain-like"/>
    <property type="match status" value="1"/>
</dbReference>
<dbReference type="EMBL" id="JAGTJR010000006">
    <property type="protein sequence ID" value="KAH7058734.1"/>
    <property type="molecule type" value="Genomic_DNA"/>
</dbReference>
<dbReference type="PANTHER" id="PTHR23065:SF54">
    <property type="entry name" value="SUPPRESSOR OF YEAST PROFILIN DELETION"/>
    <property type="match status" value="1"/>
</dbReference>
<gene>
    <name evidence="4" type="ORF">B0J12DRAFT_567396</name>
</gene>
<feature type="compositionally biased region" description="Low complexity" evidence="2">
    <location>
        <begin position="611"/>
        <end position="623"/>
    </location>
</feature>
<feature type="region of interest" description="Disordered" evidence="2">
    <location>
        <begin position="871"/>
        <end position="892"/>
    </location>
</feature>
<comment type="caution">
    <text evidence="4">The sequence shown here is derived from an EMBL/GenBank/DDBJ whole genome shotgun (WGS) entry which is preliminary data.</text>
</comment>
<proteinExistence type="predicted"/>
<protein>
    <submittedName>
        <fullName evidence="4">Muniscin C-terminal mu homology domain-containing protein</fullName>
    </submittedName>
</protein>
<dbReference type="InterPro" id="IPR001060">
    <property type="entry name" value="FCH_dom"/>
</dbReference>
<dbReference type="PANTHER" id="PTHR23065">
    <property type="entry name" value="PROLINE-SERINE-THREONINE PHOSPHATASE INTERACTING PROTEIN 1"/>
    <property type="match status" value="1"/>
</dbReference>
<organism evidence="4 5">
    <name type="scientific">Macrophomina phaseolina</name>
    <dbReference type="NCBI Taxonomy" id="35725"/>
    <lineage>
        <taxon>Eukaryota</taxon>
        <taxon>Fungi</taxon>
        <taxon>Dikarya</taxon>
        <taxon>Ascomycota</taxon>
        <taxon>Pezizomycotina</taxon>
        <taxon>Dothideomycetes</taxon>
        <taxon>Dothideomycetes incertae sedis</taxon>
        <taxon>Botryosphaeriales</taxon>
        <taxon>Botryosphaeriaceae</taxon>
        <taxon>Macrophomina</taxon>
    </lineage>
</organism>
<dbReference type="InterPro" id="IPR028565">
    <property type="entry name" value="MHD"/>
</dbReference>